<proteinExistence type="inferred from homology"/>
<organism evidence="4 5">
    <name type="scientific">Sphingorhabdus buctiana</name>
    <dbReference type="NCBI Taxonomy" id="1508805"/>
    <lineage>
        <taxon>Bacteria</taxon>
        <taxon>Pseudomonadati</taxon>
        <taxon>Pseudomonadota</taxon>
        <taxon>Alphaproteobacteria</taxon>
        <taxon>Sphingomonadales</taxon>
        <taxon>Sphingomonadaceae</taxon>
        <taxon>Sphingorhabdus</taxon>
    </lineage>
</organism>
<keyword evidence="2" id="KW-0521">NADP</keyword>
<dbReference type="PANTHER" id="PTHR43618:SF8">
    <property type="entry name" value="7ALPHA-HYDROXYSTEROID DEHYDROGENASE"/>
    <property type="match status" value="1"/>
</dbReference>
<dbReference type="PRINTS" id="PR00081">
    <property type="entry name" value="GDHRDH"/>
</dbReference>
<dbReference type="RefSeq" id="WP_381515507.1">
    <property type="nucleotide sequence ID" value="NZ_JBHUEL010000011.1"/>
</dbReference>
<comment type="caution">
    <text evidence="4">The sequence shown here is derived from an EMBL/GenBank/DDBJ whole genome shotgun (WGS) entry which is preliminary data.</text>
</comment>
<keyword evidence="5" id="KW-1185">Reference proteome</keyword>
<gene>
    <name evidence="4" type="ORF">ACFSAG_12820</name>
</gene>
<dbReference type="Gene3D" id="3.40.50.720">
    <property type="entry name" value="NAD(P)-binding Rossmann-like Domain"/>
    <property type="match status" value="1"/>
</dbReference>
<dbReference type="SUPFAM" id="SSF51735">
    <property type="entry name" value="NAD(P)-binding Rossmann-fold domains"/>
    <property type="match status" value="1"/>
</dbReference>
<comment type="similarity">
    <text evidence="1">Belongs to the short-chain dehydrogenases/reductases (SDR) family.</text>
</comment>
<evidence type="ECO:0000313" key="5">
    <source>
        <dbReference type="Proteomes" id="UP001597215"/>
    </source>
</evidence>
<dbReference type="PRINTS" id="PR00080">
    <property type="entry name" value="SDRFAMILY"/>
</dbReference>
<evidence type="ECO:0000256" key="1">
    <source>
        <dbReference type="ARBA" id="ARBA00006484"/>
    </source>
</evidence>
<accession>A0ABW4MJK8</accession>
<reference evidence="5" key="1">
    <citation type="journal article" date="2019" name="Int. J. Syst. Evol. Microbiol.">
        <title>The Global Catalogue of Microorganisms (GCM) 10K type strain sequencing project: providing services to taxonomists for standard genome sequencing and annotation.</title>
        <authorList>
            <consortium name="The Broad Institute Genomics Platform"/>
            <consortium name="The Broad Institute Genome Sequencing Center for Infectious Disease"/>
            <person name="Wu L."/>
            <person name="Ma J."/>
        </authorList>
    </citation>
    <scope>NUCLEOTIDE SEQUENCE [LARGE SCALE GENOMIC DNA]</scope>
    <source>
        <strain evidence="5">CGMCC 1.12449</strain>
    </source>
</reference>
<dbReference type="PANTHER" id="PTHR43618">
    <property type="entry name" value="7-ALPHA-HYDROXYSTEROID DEHYDROGENASE"/>
    <property type="match status" value="1"/>
</dbReference>
<evidence type="ECO:0000313" key="4">
    <source>
        <dbReference type="EMBL" id="MFD1767722.1"/>
    </source>
</evidence>
<dbReference type="EMBL" id="JBHUEL010000011">
    <property type="protein sequence ID" value="MFD1767722.1"/>
    <property type="molecule type" value="Genomic_DNA"/>
</dbReference>
<dbReference type="InterPro" id="IPR036291">
    <property type="entry name" value="NAD(P)-bd_dom_sf"/>
</dbReference>
<dbReference type="InterPro" id="IPR052178">
    <property type="entry name" value="Sec_Metab_Biosynth_SDR"/>
</dbReference>
<evidence type="ECO:0000256" key="2">
    <source>
        <dbReference type="ARBA" id="ARBA00022857"/>
    </source>
</evidence>
<evidence type="ECO:0000256" key="3">
    <source>
        <dbReference type="ARBA" id="ARBA00023002"/>
    </source>
</evidence>
<protein>
    <submittedName>
        <fullName evidence="4">SDR family oxidoreductase</fullName>
    </submittedName>
</protein>
<name>A0ABW4MJK8_9SPHN</name>
<dbReference type="InterPro" id="IPR002347">
    <property type="entry name" value="SDR_fam"/>
</dbReference>
<dbReference type="Proteomes" id="UP001597215">
    <property type="component" value="Unassembled WGS sequence"/>
</dbReference>
<keyword evidence="3" id="KW-0560">Oxidoreductase</keyword>
<dbReference type="Pfam" id="PF13561">
    <property type="entry name" value="adh_short_C2"/>
    <property type="match status" value="1"/>
</dbReference>
<sequence length="263" mass="27547">MDLQKLFSLEGRVALVTGGSKNLGRHMAEGFIAAGAKVYINSRKADACEATAAELGPNCIPLPMDVSSVEGCKALAAALAEREPKLDILVNNAGAAWGAPFEEFPEAGWDKVMDLNVKGPFFLTQALYPLLKAAATKAHPAKVINIGSIDGIRLNPWETYSYHASKSAILYLTKRMAARLVQDQINVTAIAPGAFASDMNRAARDHADAVAGNIPNKRIGVAEDMAAAAIYLASDAGNYVVGDTITVDGGVAHANIGSPSIDA</sequence>